<dbReference type="STRING" id="118168.MC7420_742"/>
<proteinExistence type="predicted"/>
<evidence type="ECO:0000313" key="2">
    <source>
        <dbReference type="Proteomes" id="UP000003835"/>
    </source>
</evidence>
<reference evidence="1 2" key="1">
    <citation type="submission" date="2008-07" db="EMBL/GenBank/DDBJ databases">
        <authorList>
            <person name="Tandeau de Marsac N."/>
            <person name="Ferriera S."/>
            <person name="Johnson J."/>
            <person name="Kravitz S."/>
            <person name="Beeson K."/>
            <person name="Sutton G."/>
            <person name="Rogers Y.-H."/>
            <person name="Friedman R."/>
            <person name="Frazier M."/>
            <person name="Venter J.C."/>
        </authorList>
    </citation>
    <scope>NUCLEOTIDE SEQUENCE [LARGE SCALE GENOMIC DNA]</scope>
    <source>
        <strain evidence="1 2">PCC 7420</strain>
    </source>
</reference>
<protein>
    <submittedName>
        <fullName evidence="1">Uncharacterized protein</fullName>
    </submittedName>
</protein>
<dbReference type="AlphaFoldDB" id="B4VSW4"/>
<dbReference type="HOGENOM" id="CLU_3342461_0_0_3"/>
<sequence length="37" mass="4489">MFDIVYRRLSLNQLVRLQQFAADHSSWRSLEVYDYPA</sequence>
<gene>
    <name evidence="1" type="ORF">MC7420_742</name>
</gene>
<evidence type="ECO:0000313" key="1">
    <source>
        <dbReference type="EMBL" id="EDX74868.1"/>
    </source>
</evidence>
<organism evidence="1 2">
    <name type="scientific">Coleofasciculus chthonoplastes PCC 7420</name>
    <dbReference type="NCBI Taxonomy" id="118168"/>
    <lineage>
        <taxon>Bacteria</taxon>
        <taxon>Bacillati</taxon>
        <taxon>Cyanobacteriota</taxon>
        <taxon>Cyanophyceae</taxon>
        <taxon>Coleofasciculales</taxon>
        <taxon>Coleofasciculaceae</taxon>
        <taxon>Coleofasciculus</taxon>
    </lineage>
</organism>
<dbReference type="EMBL" id="DS989851">
    <property type="protein sequence ID" value="EDX74868.1"/>
    <property type="molecule type" value="Genomic_DNA"/>
</dbReference>
<name>B4VSW4_9CYAN</name>
<keyword evidence="2" id="KW-1185">Reference proteome</keyword>
<accession>B4VSW4</accession>
<dbReference type="Proteomes" id="UP000003835">
    <property type="component" value="Unassembled WGS sequence"/>
</dbReference>